<dbReference type="EMBL" id="CM051396">
    <property type="protein sequence ID" value="KAJ4723219.1"/>
    <property type="molecule type" value="Genomic_DNA"/>
</dbReference>
<evidence type="ECO:0000313" key="1">
    <source>
        <dbReference type="EMBL" id="KAJ4723219.1"/>
    </source>
</evidence>
<protein>
    <submittedName>
        <fullName evidence="1">Protein ECERIFERUM 26-like</fullName>
    </submittedName>
</protein>
<name>A0ACC1YIL9_MELAZ</name>
<gene>
    <name evidence="1" type="ORF">OWV82_006613</name>
</gene>
<dbReference type="Proteomes" id="UP001164539">
    <property type="component" value="Chromosome 3"/>
</dbReference>
<accession>A0ACC1YIL9</accession>
<reference evidence="1 2" key="1">
    <citation type="journal article" date="2023" name="Science">
        <title>Complex scaffold remodeling in plant triterpene biosynthesis.</title>
        <authorList>
            <person name="De La Pena R."/>
            <person name="Hodgson H."/>
            <person name="Liu J.C."/>
            <person name="Stephenson M.J."/>
            <person name="Martin A.C."/>
            <person name="Owen C."/>
            <person name="Harkess A."/>
            <person name="Leebens-Mack J."/>
            <person name="Jimenez L.E."/>
            <person name="Osbourn A."/>
            <person name="Sattely E.S."/>
        </authorList>
    </citation>
    <scope>NUCLEOTIDE SEQUENCE [LARGE SCALE GENOMIC DNA]</scope>
    <source>
        <strain evidence="2">cv. JPN11</strain>
        <tissue evidence="1">Leaf</tissue>
    </source>
</reference>
<proteinExistence type="predicted"/>
<sequence length="438" mass="48600">MVIPESENGLVHSIKFSSVGPGYATGSDVVYEPSGFDLAMKLHYLTGVYVFRSHAVQGLTTKLIKETMFYWLNDYYVTCARFRRSETGRPYLKCNDCGARFIDAQCEKTVEELLEMKDYGSIQKQLVYHQPVGPELSFSPPIYLQVTWFKCGGMSFGLSWAHVLGDAFSAVDFINKWGQVLATIRACGQPSLPKLSPTRPSLRIQKSGISPKPANPISVKRVDPVGDHWVTANNCKMDTFSFHLTSTQVSHLQSKIKDPHQIPAFESLCAIIWQCIAKIRHGFGPNIVTVCRKGSENGKLASNIQIVSAFEADFSVGEVDLEKLAEVLCEKAGMDERSLIEEAMEKENGVMDLVFYGASLTFVNWEEANVYGLELNGEKADFGSYTIQGVGDEGTVIVLPGAKDSDKARFVTIILPEDQLLKLKPELRMNGLLLETNL</sequence>
<organism evidence="1 2">
    <name type="scientific">Melia azedarach</name>
    <name type="common">Chinaberry tree</name>
    <dbReference type="NCBI Taxonomy" id="155640"/>
    <lineage>
        <taxon>Eukaryota</taxon>
        <taxon>Viridiplantae</taxon>
        <taxon>Streptophyta</taxon>
        <taxon>Embryophyta</taxon>
        <taxon>Tracheophyta</taxon>
        <taxon>Spermatophyta</taxon>
        <taxon>Magnoliopsida</taxon>
        <taxon>eudicotyledons</taxon>
        <taxon>Gunneridae</taxon>
        <taxon>Pentapetalae</taxon>
        <taxon>rosids</taxon>
        <taxon>malvids</taxon>
        <taxon>Sapindales</taxon>
        <taxon>Meliaceae</taxon>
        <taxon>Melia</taxon>
    </lineage>
</organism>
<keyword evidence="2" id="KW-1185">Reference proteome</keyword>
<comment type="caution">
    <text evidence="1">The sequence shown here is derived from an EMBL/GenBank/DDBJ whole genome shotgun (WGS) entry which is preliminary data.</text>
</comment>
<evidence type="ECO:0000313" key="2">
    <source>
        <dbReference type="Proteomes" id="UP001164539"/>
    </source>
</evidence>